<dbReference type="Proteomes" id="UP000093276">
    <property type="component" value="Chromosome"/>
</dbReference>
<sequence length="323" mass="37948">MKHQTLSQKLDQIERKVKNKVYKCIYEDCNEIAIKSHVLQKNGILNSISYNNHLYQVIGNSPFEEQTKGKFQFQKIGINNIYTFPGFCKNHDASIFSSIENTKKMDLKSEKNLCLFAYRSLCQEIRRKEMAFDIASGYLDISTGIKSVVFLSNYKKGILNSLNNLLFFKKEFENELKNNKNRFIYKVCEINRLEICISSPINIIDSENSLSRTNLNGERINPFTTSIINIFPYKDKSYVLIAFHADYICKWSEILFEKIINSDDAQIKKIISDLISTRIEFWCISPELYNTLDEKKKKELFTIWEKEAFNHSWNIENTFNLFQ</sequence>
<evidence type="ECO:0000313" key="2">
    <source>
        <dbReference type="Proteomes" id="UP000093276"/>
    </source>
</evidence>
<reference evidence="1 2" key="1">
    <citation type="submission" date="2016-08" db="EMBL/GenBank/DDBJ databases">
        <title>Complete genome sequence of Flavobacterium johnsoniae strain GSE09, a volatile-producing biocontrol agent isolated from cucumber (Cucumis sativus).</title>
        <authorList>
            <person name="Jeong J.-J."/>
            <person name="Oh J.Y."/>
            <person name="Jim Y.J."/>
            <person name="Sang M.K."/>
            <person name="Kim K.D."/>
        </authorList>
    </citation>
    <scope>NUCLEOTIDE SEQUENCE [LARGE SCALE GENOMIC DNA]</scope>
    <source>
        <strain evidence="1 2">GSE09</strain>
    </source>
</reference>
<protein>
    <submittedName>
        <fullName evidence="1">Uncharacterized protein</fullName>
    </submittedName>
</protein>
<dbReference type="AlphaFoldDB" id="A0AAC9GJ47"/>
<organism evidence="1 2">
    <name type="scientific">Flavobacterium anhuiense</name>
    <dbReference type="NCBI Taxonomy" id="459526"/>
    <lineage>
        <taxon>Bacteria</taxon>
        <taxon>Pseudomonadati</taxon>
        <taxon>Bacteroidota</taxon>
        <taxon>Flavobacteriia</taxon>
        <taxon>Flavobacteriales</taxon>
        <taxon>Flavobacteriaceae</taxon>
        <taxon>Flavobacterium</taxon>
    </lineage>
</organism>
<evidence type="ECO:0000313" key="1">
    <source>
        <dbReference type="EMBL" id="AOC96285.1"/>
    </source>
</evidence>
<accession>A0AAC9GJ47</accession>
<dbReference type="EMBL" id="CP016907">
    <property type="protein sequence ID" value="AOC96285.1"/>
    <property type="molecule type" value="Genomic_DNA"/>
</dbReference>
<dbReference type="GeneID" id="32309068"/>
<dbReference type="KEGG" id="fjg:BB050_03196"/>
<dbReference type="RefSeq" id="WP_066034211.1">
    <property type="nucleotide sequence ID" value="NZ_CP016907.1"/>
</dbReference>
<gene>
    <name evidence="1" type="ORF">BB050_03196</name>
</gene>
<name>A0AAC9GJ47_9FLAO</name>
<proteinExistence type="predicted"/>